<dbReference type="InterPro" id="IPR050834">
    <property type="entry name" value="Glycosyltransf_2"/>
</dbReference>
<keyword evidence="1" id="KW-0175">Coiled coil</keyword>
<dbReference type="InterPro" id="IPR027612">
    <property type="entry name" value="Put_MTase_LIC12133"/>
</dbReference>
<sequence length="819" mass="89070">MEPSGMLRVPKVSVVLPTYNHELYVAEAIQSVLTQSFDDLELVITDDGSTDDTARIVNSFPDSRISAKIIRPNSGYSNTLNKSLARCKGEYLALHCSDDVFHPGKLERQVAFLDANPGIAAVFGKADFIDEHGRPCAPDSHPYEHAFIDDLPDRFAWLRHFFLRGNALCHPTAMMRRAVLSDIGPYDPLLVQLQDFDFWIRLVSRHEIRVLDEPLIAYRVLGEGKNTSWPSSRVLRRSAWETRRVLRRYLALPPETLERALGSELARLEVPADPVRVAIGLLLATYAKDQPRQALALELLEAAADAGEPGIDHRIVTQLSGQLDPFNLDAQEALAQAVDRAHQAVERSAEMENQKRRLEQDLAEAATRTSGLERDLAEAATRTSGLEQDVTAAQRRVAELEGDVAATRARTDELDRGLAAAQAQIAQSAGDALAAQASLEAAAAARIAELEHRAALAEATVAAMVRSTSWRSTAPLRRLATRQPAMRAAVRRLLRAEADPAPPPAGAAAPPPAALPAPSPGPGPGSDDRLESSPAMPAAPVPEAAPPAPAPAPRPPEWEYVPEGWQPGDPRASGWDHPSIAETQLAKWPGFLAVLHSTTPLGIYHEAAQIGSEDPAAHNFILVFSYVLARAAAGRKRISVLDWGGGIGHYAAIARAVLPEIEIDYTVCDRPSLCEAGRQVLPEVRFVSDPAECFARRYDLVLASGSLQYVHDWQAQFRQLAAAAEGWMFLSRTPFVRSPSSFVVVQRPWSADGYRTEYLTHVFSHAALVTAAQAAGLVLEREFMMIGERVAAAGAPEPFEYRGFLLRPRQGDAAPAPAG</sequence>
<dbReference type="AlphaFoldDB" id="A0A327MCM0"/>
<accession>A0A327MCM0</accession>
<dbReference type="Gene3D" id="3.90.550.10">
    <property type="entry name" value="Spore Coat Polysaccharide Biosynthesis Protein SpsA, Chain A"/>
    <property type="match status" value="1"/>
</dbReference>
<comment type="caution">
    <text evidence="4">The sequence shown here is derived from an EMBL/GenBank/DDBJ whole genome shotgun (WGS) entry which is preliminary data.</text>
</comment>
<dbReference type="EMBL" id="QLIX01000003">
    <property type="protein sequence ID" value="RAI60022.1"/>
    <property type="molecule type" value="Genomic_DNA"/>
</dbReference>
<evidence type="ECO:0000259" key="3">
    <source>
        <dbReference type="Pfam" id="PF00535"/>
    </source>
</evidence>
<protein>
    <recommendedName>
        <fullName evidence="3">Glycosyltransferase 2-like domain-containing protein</fullName>
    </recommendedName>
</protein>
<feature type="compositionally biased region" description="Pro residues" evidence="2">
    <location>
        <begin position="500"/>
        <end position="523"/>
    </location>
</feature>
<dbReference type="OrthoDB" id="7296636at2"/>
<evidence type="ECO:0000313" key="5">
    <source>
        <dbReference type="Proteomes" id="UP000249065"/>
    </source>
</evidence>
<dbReference type="Gene3D" id="3.40.50.150">
    <property type="entry name" value="Vaccinia Virus protein VP39"/>
    <property type="match status" value="1"/>
</dbReference>
<keyword evidence="5" id="KW-1185">Reference proteome</keyword>
<dbReference type="InterPro" id="IPR029063">
    <property type="entry name" value="SAM-dependent_MTases_sf"/>
</dbReference>
<reference evidence="5" key="1">
    <citation type="submission" date="2018-06" db="EMBL/GenBank/DDBJ databases">
        <authorList>
            <person name="Khan S.A."/>
        </authorList>
    </citation>
    <scope>NUCLEOTIDE SEQUENCE [LARGE SCALE GENOMIC DNA]</scope>
    <source>
        <strain evidence="5">DB-1506</strain>
    </source>
</reference>
<evidence type="ECO:0000256" key="1">
    <source>
        <dbReference type="SAM" id="Coils"/>
    </source>
</evidence>
<dbReference type="SUPFAM" id="SSF53448">
    <property type="entry name" value="Nucleotide-diphospho-sugar transferases"/>
    <property type="match status" value="1"/>
</dbReference>
<feature type="coiled-coil region" evidence="1">
    <location>
        <begin position="334"/>
        <end position="410"/>
    </location>
</feature>
<dbReference type="NCBIfam" id="TIGR04325">
    <property type="entry name" value="MTase_LIC12133"/>
    <property type="match status" value="1"/>
</dbReference>
<dbReference type="InterPro" id="IPR029044">
    <property type="entry name" value="Nucleotide-diphossugar_trans"/>
</dbReference>
<dbReference type="PANTHER" id="PTHR43685">
    <property type="entry name" value="GLYCOSYLTRANSFERASE"/>
    <property type="match status" value="1"/>
</dbReference>
<name>A0A327MCM0_9PROT</name>
<gene>
    <name evidence="4" type="ORF">DOO78_07230</name>
</gene>
<dbReference type="SUPFAM" id="SSF57997">
    <property type="entry name" value="Tropomyosin"/>
    <property type="match status" value="1"/>
</dbReference>
<dbReference type="Pfam" id="PF13489">
    <property type="entry name" value="Methyltransf_23"/>
    <property type="match status" value="1"/>
</dbReference>
<dbReference type="Gene3D" id="1.20.5.340">
    <property type="match status" value="1"/>
</dbReference>
<organism evidence="4 5">
    <name type="scientific">Roseicella frigidaeris</name>
    <dbReference type="NCBI Taxonomy" id="2230885"/>
    <lineage>
        <taxon>Bacteria</taxon>
        <taxon>Pseudomonadati</taxon>
        <taxon>Pseudomonadota</taxon>
        <taxon>Alphaproteobacteria</taxon>
        <taxon>Acetobacterales</taxon>
        <taxon>Roseomonadaceae</taxon>
        <taxon>Roseicella</taxon>
    </lineage>
</organism>
<dbReference type="Proteomes" id="UP000249065">
    <property type="component" value="Unassembled WGS sequence"/>
</dbReference>
<proteinExistence type="predicted"/>
<evidence type="ECO:0000256" key="2">
    <source>
        <dbReference type="SAM" id="MobiDB-lite"/>
    </source>
</evidence>
<feature type="compositionally biased region" description="Pro residues" evidence="2">
    <location>
        <begin position="537"/>
        <end position="555"/>
    </location>
</feature>
<dbReference type="PANTHER" id="PTHR43685:SF11">
    <property type="entry name" value="GLYCOSYLTRANSFERASE TAGX-RELATED"/>
    <property type="match status" value="1"/>
</dbReference>
<dbReference type="InterPro" id="IPR001173">
    <property type="entry name" value="Glyco_trans_2-like"/>
</dbReference>
<dbReference type="SUPFAM" id="SSF53335">
    <property type="entry name" value="S-adenosyl-L-methionine-dependent methyltransferases"/>
    <property type="match status" value="1"/>
</dbReference>
<evidence type="ECO:0000313" key="4">
    <source>
        <dbReference type="EMBL" id="RAI60022.1"/>
    </source>
</evidence>
<feature type="domain" description="Glycosyltransferase 2-like" evidence="3">
    <location>
        <begin position="13"/>
        <end position="183"/>
    </location>
</feature>
<dbReference type="Pfam" id="PF00535">
    <property type="entry name" value="Glycos_transf_2"/>
    <property type="match status" value="1"/>
</dbReference>
<feature type="region of interest" description="Disordered" evidence="2">
    <location>
        <begin position="498"/>
        <end position="559"/>
    </location>
</feature>